<evidence type="ECO:0000256" key="9">
    <source>
        <dbReference type="ARBA" id="ARBA00023235"/>
    </source>
</evidence>
<keyword evidence="16" id="KW-1185">Reference proteome</keyword>
<feature type="binding site" evidence="10 14">
    <location>
        <begin position="213"/>
        <end position="214"/>
    </location>
    <ligand>
        <name>substrate</name>
    </ligand>
</feature>
<proteinExistence type="inferred from homology"/>
<keyword evidence="10 11" id="KW-0119">Carbohydrate metabolism</keyword>
<dbReference type="InterPro" id="IPR013785">
    <property type="entry name" value="Aldolase_TIM"/>
</dbReference>
<comment type="catalytic activity">
    <reaction evidence="1 10 11">
        <text>D-ribulose 5-phosphate = D-xylulose 5-phosphate</text>
        <dbReference type="Rhea" id="RHEA:13677"/>
        <dbReference type="ChEBI" id="CHEBI:57737"/>
        <dbReference type="ChEBI" id="CHEBI:58121"/>
        <dbReference type="EC" id="5.1.3.1"/>
    </reaction>
</comment>
<comment type="cofactor">
    <cofactor evidence="2">
        <name>Mn(2+)</name>
        <dbReference type="ChEBI" id="CHEBI:29035"/>
    </cofactor>
</comment>
<dbReference type="EC" id="5.1.3.1" evidence="7 10"/>
<evidence type="ECO:0000256" key="1">
    <source>
        <dbReference type="ARBA" id="ARBA00001782"/>
    </source>
</evidence>
<keyword evidence="13" id="KW-0170">Cobalt</keyword>
<dbReference type="CDD" id="cd00429">
    <property type="entry name" value="RPE"/>
    <property type="match status" value="1"/>
</dbReference>
<keyword evidence="13" id="KW-0464">Manganese</keyword>
<dbReference type="GO" id="GO:0046872">
    <property type="term" value="F:metal ion binding"/>
    <property type="evidence" value="ECO:0007669"/>
    <property type="project" value="UniProtKB-UniRule"/>
</dbReference>
<keyword evidence="13" id="KW-0862">Zinc</keyword>
<comment type="caution">
    <text evidence="15">The sequence shown here is derived from an EMBL/GenBank/DDBJ whole genome shotgun (WGS) entry which is preliminary data.</text>
</comment>
<dbReference type="Proteomes" id="UP000600139">
    <property type="component" value="Unassembled WGS sequence"/>
</dbReference>
<feature type="binding site" evidence="10 13">
    <location>
        <position position="51"/>
    </location>
    <ligand>
        <name>a divalent metal cation</name>
        <dbReference type="ChEBI" id="CHEBI:60240"/>
    </ligand>
</feature>
<dbReference type="InterPro" id="IPR011060">
    <property type="entry name" value="RibuloseP-bd_barrel"/>
</dbReference>
<reference evidence="15" key="1">
    <citation type="submission" date="2021-01" db="EMBL/GenBank/DDBJ databases">
        <title>Modified the classification status of verrucomicrobia.</title>
        <authorList>
            <person name="Feng X."/>
        </authorList>
    </citation>
    <scope>NUCLEOTIDE SEQUENCE</scope>
    <source>
        <strain evidence="15">JCM 18052</strain>
    </source>
</reference>
<evidence type="ECO:0000313" key="15">
    <source>
        <dbReference type="EMBL" id="MBK1814321.1"/>
    </source>
</evidence>
<dbReference type="EMBL" id="JAENIK010000004">
    <property type="protein sequence ID" value="MBK1814321.1"/>
    <property type="molecule type" value="Genomic_DNA"/>
</dbReference>
<comment type="cofactor">
    <cofactor evidence="3">
        <name>Co(2+)</name>
        <dbReference type="ChEBI" id="CHEBI:48828"/>
    </cofactor>
</comment>
<evidence type="ECO:0000256" key="11">
    <source>
        <dbReference type="PIRNR" id="PIRNR001461"/>
    </source>
</evidence>
<feature type="binding site" evidence="10 13">
    <location>
        <position position="191"/>
    </location>
    <ligand>
        <name>a divalent metal cation</name>
        <dbReference type="ChEBI" id="CHEBI:60240"/>
    </ligand>
</feature>
<protein>
    <recommendedName>
        <fullName evidence="7 10">Ribulose-phosphate 3-epimerase</fullName>
        <ecNumber evidence="7 10">5.1.3.1</ecNumber>
    </recommendedName>
</protein>
<dbReference type="GO" id="GO:0006098">
    <property type="term" value="P:pentose-phosphate shunt"/>
    <property type="evidence" value="ECO:0007669"/>
    <property type="project" value="UniProtKB-UniRule"/>
</dbReference>
<dbReference type="InterPro" id="IPR026019">
    <property type="entry name" value="Ribul_P_3_epim"/>
</dbReference>
<evidence type="ECO:0000256" key="6">
    <source>
        <dbReference type="ARBA" id="ARBA00009541"/>
    </source>
</evidence>
<evidence type="ECO:0000256" key="12">
    <source>
        <dbReference type="PIRSR" id="PIRSR001461-1"/>
    </source>
</evidence>
<evidence type="ECO:0000256" key="8">
    <source>
        <dbReference type="ARBA" id="ARBA00022723"/>
    </source>
</evidence>
<evidence type="ECO:0000313" key="16">
    <source>
        <dbReference type="Proteomes" id="UP000600139"/>
    </source>
</evidence>
<feature type="binding site" evidence="10 14">
    <location>
        <position position="82"/>
    </location>
    <ligand>
        <name>substrate</name>
    </ligand>
</feature>
<comment type="cofactor">
    <cofactor evidence="5">
        <name>Fe(2+)</name>
        <dbReference type="ChEBI" id="CHEBI:29033"/>
    </cofactor>
</comment>
<comment type="cofactor">
    <cofactor evidence="4">
        <name>Zn(2+)</name>
        <dbReference type="ChEBI" id="CHEBI:29105"/>
    </cofactor>
</comment>
<dbReference type="PANTHER" id="PTHR11749">
    <property type="entry name" value="RIBULOSE-5-PHOSPHATE-3-EPIMERASE"/>
    <property type="match status" value="1"/>
</dbReference>
<feature type="binding site" evidence="10 13">
    <location>
        <position position="82"/>
    </location>
    <ligand>
        <name>a divalent metal cation</name>
        <dbReference type="ChEBI" id="CHEBI:60240"/>
    </ligand>
</feature>
<feature type="binding site" evidence="10 14">
    <location>
        <begin position="158"/>
        <end position="161"/>
    </location>
    <ligand>
        <name>substrate</name>
    </ligand>
</feature>
<dbReference type="NCBIfam" id="NF004076">
    <property type="entry name" value="PRK05581.1-4"/>
    <property type="match status" value="1"/>
</dbReference>
<evidence type="ECO:0000256" key="2">
    <source>
        <dbReference type="ARBA" id="ARBA00001936"/>
    </source>
</evidence>
<evidence type="ECO:0000256" key="14">
    <source>
        <dbReference type="PIRSR" id="PIRSR001461-3"/>
    </source>
</evidence>
<evidence type="ECO:0000256" key="13">
    <source>
        <dbReference type="PIRSR" id="PIRSR001461-2"/>
    </source>
</evidence>
<feature type="active site" description="Proton donor" evidence="10 12">
    <location>
        <position position="191"/>
    </location>
</feature>
<dbReference type="AlphaFoldDB" id="A0A934R0Y4"/>
<feature type="binding site" evidence="14">
    <location>
        <position position="193"/>
    </location>
    <ligand>
        <name>substrate</name>
    </ligand>
</feature>
<dbReference type="FunFam" id="3.20.20.70:FF:000004">
    <property type="entry name" value="Ribulose-phosphate 3-epimerase"/>
    <property type="match status" value="1"/>
</dbReference>
<organism evidence="15 16">
    <name type="scientific">Luteolibacter yonseiensis</name>
    <dbReference type="NCBI Taxonomy" id="1144680"/>
    <lineage>
        <taxon>Bacteria</taxon>
        <taxon>Pseudomonadati</taxon>
        <taxon>Verrucomicrobiota</taxon>
        <taxon>Verrucomicrobiia</taxon>
        <taxon>Verrucomicrobiales</taxon>
        <taxon>Verrucomicrobiaceae</taxon>
        <taxon>Luteolibacter</taxon>
    </lineage>
</organism>
<evidence type="ECO:0000256" key="3">
    <source>
        <dbReference type="ARBA" id="ARBA00001941"/>
    </source>
</evidence>
<keyword evidence="9 10" id="KW-0413">Isomerase</keyword>
<accession>A0A934R0Y4</accession>
<dbReference type="NCBIfam" id="TIGR01163">
    <property type="entry name" value="rpe"/>
    <property type="match status" value="1"/>
</dbReference>
<dbReference type="HAMAP" id="MF_02227">
    <property type="entry name" value="RPE"/>
    <property type="match status" value="1"/>
</dbReference>
<feature type="binding site" evidence="10 13">
    <location>
        <position position="49"/>
    </location>
    <ligand>
        <name>a divalent metal cation</name>
        <dbReference type="ChEBI" id="CHEBI:60240"/>
    </ligand>
</feature>
<feature type="active site" description="Proton acceptor" evidence="10 12">
    <location>
        <position position="51"/>
    </location>
</feature>
<sequence>MGESVVRIPPVIPKIFTDRVIAPSLLAADFSRVGEEVSRAIHAGADWMHMDVMDGHFVDNISFGPAMIQTVHESNDIFLDVHLMISRPDHYLERFISAGSDLITVHVEAEHDVAETLRRIREAGCQAGLALNPATPFSEVVPFLGEIDLLLCMTVVPGFGGQAFMPEVLEKISAATAFRQTNGLRYHVEVDGGIDATTAARCYSAGANVMVAGSSTFRAADMAAAITAIRTA</sequence>
<feature type="binding site" evidence="10">
    <location>
        <begin position="191"/>
        <end position="193"/>
    </location>
    <ligand>
        <name>substrate</name>
    </ligand>
</feature>
<comment type="pathway">
    <text evidence="10">Carbohydrate degradation.</text>
</comment>
<dbReference type="GO" id="GO:0019323">
    <property type="term" value="P:pentose catabolic process"/>
    <property type="evidence" value="ECO:0007669"/>
    <property type="project" value="UniProtKB-UniRule"/>
</dbReference>
<dbReference type="PROSITE" id="PS01085">
    <property type="entry name" value="RIBUL_P_3_EPIMER_1"/>
    <property type="match status" value="1"/>
</dbReference>
<dbReference type="Gene3D" id="3.20.20.70">
    <property type="entry name" value="Aldolase class I"/>
    <property type="match status" value="1"/>
</dbReference>
<dbReference type="PIRSF" id="PIRSF001461">
    <property type="entry name" value="RPE"/>
    <property type="match status" value="1"/>
</dbReference>
<dbReference type="GO" id="GO:0004750">
    <property type="term" value="F:D-ribulose-phosphate 3-epimerase activity"/>
    <property type="evidence" value="ECO:0007669"/>
    <property type="project" value="UniProtKB-UniRule"/>
</dbReference>
<name>A0A934R0Y4_9BACT</name>
<dbReference type="InterPro" id="IPR000056">
    <property type="entry name" value="Ribul_P_3_epim-like"/>
</dbReference>
<evidence type="ECO:0000256" key="5">
    <source>
        <dbReference type="ARBA" id="ARBA00001954"/>
    </source>
</evidence>
<dbReference type="Pfam" id="PF00834">
    <property type="entry name" value="Ribul_P_3_epim"/>
    <property type="match status" value="1"/>
</dbReference>
<comment type="function">
    <text evidence="10">Catalyzes the reversible epimerization of D-ribulose 5-phosphate to D-xylulose 5-phosphate.</text>
</comment>
<evidence type="ECO:0000256" key="7">
    <source>
        <dbReference type="ARBA" id="ARBA00013188"/>
    </source>
</evidence>
<comment type="similarity">
    <text evidence="6 10 11">Belongs to the ribulose-phosphate 3-epimerase family.</text>
</comment>
<gene>
    <name evidence="10 15" type="primary">rpe</name>
    <name evidence="15" type="ORF">JIN84_01770</name>
</gene>
<evidence type="ECO:0000256" key="4">
    <source>
        <dbReference type="ARBA" id="ARBA00001947"/>
    </source>
</evidence>
<comment type="cofactor">
    <cofactor evidence="10 13">
        <name>a divalent metal cation</name>
        <dbReference type="ChEBI" id="CHEBI:60240"/>
    </cofactor>
    <text evidence="10 13">Binds 1 divalent metal cation per subunit.</text>
</comment>
<dbReference type="SUPFAM" id="SSF51366">
    <property type="entry name" value="Ribulose-phoshate binding barrel"/>
    <property type="match status" value="1"/>
</dbReference>
<evidence type="ECO:0000256" key="10">
    <source>
        <dbReference type="HAMAP-Rule" id="MF_02227"/>
    </source>
</evidence>
<dbReference type="GO" id="GO:0005737">
    <property type="term" value="C:cytoplasm"/>
    <property type="evidence" value="ECO:0007669"/>
    <property type="project" value="UniProtKB-ARBA"/>
</dbReference>
<feature type="binding site" evidence="10 14">
    <location>
        <position position="24"/>
    </location>
    <ligand>
        <name>substrate</name>
    </ligand>
</feature>
<keyword evidence="8 10" id="KW-0479">Metal-binding</keyword>